<evidence type="ECO:0000256" key="4">
    <source>
        <dbReference type="ARBA" id="ARBA00023234"/>
    </source>
</evidence>
<keyword evidence="5" id="KW-0812">Transmembrane</keyword>
<feature type="transmembrane region" description="Helical" evidence="5">
    <location>
        <begin position="59"/>
        <end position="85"/>
    </location>
</feature>
<evidence type="ECO:0000256" key="2">
    <source>
        <dbReference type="ARBA" id="ARBA00022676"/>
    </source>
</evidence>
<dbReference type="AlphaFoldDB" id="A0A8H7BQH3"/>
<name>A0A8H7BQH3_9FUNG</name>
<keyword evidence="3" id="KW-0808">Transferase</keyword>
<keyword evidence="9" id="KW-1185">Reference proteome</keyword>
<dbReference type="SUPFAM" id="SSF53756">
    <property type="entry name" value="UDP-Glycosyltransferase/glycogen phosphorylase"/>
    <property type="match status" value="1"/>
</dbReference>
<keyword evidence="4" id="KW-0934">Plastid</keyword>
<evidence type="ECO:0000313" key="8">
    <source>
        <dbReference type="EMBL" id="KAF7726684.1"/>
    </source>
</evidence>
<keyword evidence="2" id="KW-0328">Glycosyltransferase</keyword>
<evidence type="ECO:0000256" key="3">
    <source>
        <dbReference type="ARBA" id="ARBA00022679"/>
    </source>
</evidence>
<sequence length="741" mass="84888">MALSPPVETKYQGVPTHFVTTHRRSHLLTSPRSIFSETRLTLPYARGGFFSKYEQRWRWWHYLSCFIVLLGVVEVLLLLTGFVVFSEQIAPVRIALRQYPSIPYRHFDVSKAAALMKGTTVYHVTKEFGPAIMGGMGTVVTALAAAQQRSGQLDVAVVMPYYSYLRNKFNIEKVLDLVVHIRDKEGKMIPVEFRISKMMYVFDPPTNVTAETNLTAPVVPRTEQVPIYLIGPGNRKPFTLAFRARNHIQIYSAIKGLPHEWRDQYFVKAAAAFLSHQASATDEESLFAPVRLSPHVDIIHLHGATNAQLIPYIRQHQKTRQLGPRPPAIVYTMHDYLDELQYSYTVNNVRRFFTDEMLQSTEQYIHGQRMFMSRLGIDLADVATFVSHSMTVDMVEGRLDFYLKEFVMESLLRKAEAGRFFGVSNGVDFSKLSPFVSKRLSAKKMGYSQYALDRVKGQQSLVANHDRTVWALSDKPDDYVSTAKDRAKRYLVRRKLLTEEDLKRPVVLYVGRFQYNKGLEMFDEAAQHFVKHNMKFVIMGQPNNYPLAWVEALQQRYPDHVIVLSTPADQRRWLVFYRAAADFIFVPSLTESFGLVAVEGLVFGSPVISTGVGGLKEFLIDRPRTQSVRQIHIMRDKQTHAPTVTSQEIYNAYLFEAKTLGEAIQDAAADYKQITLSKALREEFCLRMIQSALGMGWDRGNYQGPLHDYNRVYETALAHRKIPSISQHEIEEEQRLVQMLT</sequence>
<evidence type="ECO:0000259" key="7">
    <source>
        <dbReference type="Pfam" id="PF08323"/>
    </source>
</evidence>
<keyword evidence="4" id="KW-0035">Amyloplast</keyword>
<keyword evidence="5" id="KW-0472">Membrane</keyword>
<dbReference type="Pfam" id="PF08323">
    <property type="entry name" value="Glyco_transf_5"/>
    <property type="match status" value="1"/>
</dbReference>
<dbReference type="Gene3D" id="3.40.50.2000">
    <property type="entry name" value="Glycogen Phosphorylase B"/>
    <property type="match status" value="2"/>
</dbReference>
<accession>A0A8H7BQH3</accession>
<feature type="domain" description="Glycosyl transferase family 1" evidence="6">
    <location>
        <begin position="500"/>
        <end position="621"/>
    </location>
</feature>
<dbReference type="Proteomes" id="UP000605846">
    <property type="component" value="Unassembled WGS sequence"/>
</dbReference>
<dbReference type="PANTHER" id="PTHR45825">
    <property type="entry name" value="GRANULE-BOUND STARCH SYNTHASE 1, CHLOROPLASTIC/AMYLOPLASTIC"/>
    <property type="match status" value="1"/>
</dbReference>
<keyword evidence="5" id="KW-1133">Transmembrane helix</keyword>
<dbReference type="Pfam" id="PF00534">
    <property type="entry name" value="Glycos_transf_1"/>
    <property type="match status" value="1"/>
</dbReference>
<evidence type="ECO:0000256" key="5">
    <source>
        <dbReference type="SAM" id="Phobius"/>
    </source>
</evidence>
<dbReference type="PANTHER" id="PTHR45825:SF11">
    <property type="entry name" value="ALPHA AMYLASE DOMAIN-CONTAINING PROTEIN"/>
    <property type="match status" value="1"/>
</dbReference>
<evidence type="ECO:0000313" key="9">
    <source>
        <dbReference type="Proteomes" id="UP000605846"/>
    </source>
</evidence>
<evidence type="ECO:0000259" key="6">
    <source>
        <dbReference type="Pfam" id="PF00534"/>
    </source>
</evidence>
<comment type="subcellular location">
    <subcellularLocation>
        <location evidence="1">Plastid</location>
        <location evidence="1">Amyloplast</location>
    </subcellularLocation>
</comment>
<dbReference type="EMBL" id="JABAYA010000074">
    <property type="protein sequence ID" value="KAF7726684.1"/>
    <property type="molecule type" value="Genomic_DNA"/>
</dbReference>
<organism evidence="8 9">
    <name type="scientific">Apophysomyces ossiformis</name>
    <dbReference type="NCBI Taxonomy" id="679940"/>
    <lineage>
        <taxon>Eukaryota</taxon>
        <taxon>Fungi</taxon>
        <taxon>Fungi incertae sedis</taxon>
        <taxon>Mucoromycota</taxon>
        <taxon>Mucoromycotina</taxon>
        <taxon>Mucoromycetes</taxon>
        <taxon>Mucorales</taxon>
        <taxon>Mucorineae</taxon>
        <taxon>Mucoraceae</taxon>
        <taxon>Apophysomyces</taxon>
    </lineage>
</organism>
<evidence type="ECO:0000256" key="1">
    <source>
        <dbReference type="ARBA" id="ARBA00004602"/>
    </source>
</evidence>
<proteinExistence type="predicted"/>
<dbReference type="GO" id="GO:0016757">
    <property type="term" value="F:glycosyltransferase activity"/>
    <property type="evidence" value="ECO:0007669"/>
    <property type="project" value="UniProtKB-KW"/>
</dbReference>
<protein>
    <submittedName>
        <fullName evidence="8">Uncharacterized protein</fullName>
    </submittedName>
</protein>
<feature type="domain" description="Starch synthase catalytic" evidence="7">
    <location>
        <begin position="121"/>
        <end position="397"/>
    </location>
</feature>
<gene>
    <name evidence="8" type="ORF">EC973_008558</name>
</gene>
<reference evidence="8" key="1">
    <citation type="submission" date="2020-01" db="EMBL/GenBank/DDBJ databases">
        <title>Genome Sequencing of Three Apophysomyces-Like Fungal Strains Confirms a Novel Fungal Genus in the Mucoromycota with divergent Burkholderia-like Endosymbiotic Bacteria.</title>
        <authorList>
            <person name="Stajich J.E."/>
            <person name="Macias A.M."/>
            <person name="Carter-House D."/>
            <person name="Lovett B."/>
            <person name="Kasson L.R."/>
            <person name="Berry K."/>
            <person name="Grigoriev I."/>
            <person name="Chang Y."/>
            <person name="Spatafora J."/>
            <person name="Kasson M.T."/>
        </authorList>
    </citation>
    <scope>NUCLEOTIDE SEQUENCE</scope>
    <source>
        <strain evidence="8">NRRL A-21654</strain>
    </source>
</reference>
<dbReference type="OrthoDB" id="512920at2759"/>
<dbReference type="InterPro" id="IPR013534">
    <property type="entry name" value="Starch_synth_cat_dom"/>
</dbReference>
<dbReference type="InterPro" id="IPR001296">
    <property type="entry name" value="Glyco_trans_1"/>
</dbReference>
<comment type="caution">
    <text evidence="8">The sequence shown here is derived from an EMBL/GenBank/DDBJ whole genome shotgun (WGS) entry which is preliminary data.</text>
</comment>